<keyword evidence="3" id="KW-1185">Reference proteome</keyword>
<name>A0A4R1F544_9NOCA</name>
<comment type="caution">
    <text evidence="2">The sequence shown here is derived from an EMBL/GenBank/DDBJ whole genome shotgun (WGS) entry which is preliminary data.</text>
</comment>
<proteinExistence type="predicted"/>
<feature type="region of interest" description="Disordered" evidence="1">
    <location>
        <begin position="1"/>
        <end position="20"/>
    </location>
</feature>
<gene>
    <name evidence="2" type="ORF">DFR71_6608</name>
</gene>
<reference evidence="2 3" key="1">
    <citation type="submission" date="2019-03" db="EMBL/GenBank/DDBJ databases">
        <title>Genomic Encyclopedia of Type Strains, Phase IV (KMG-IV): sequencing the most valuable type-strain genomes for metagenomic binning, comparative biology and taxonomic classification.</title>
        <authorList>
            <person name="Goeker M."/>
        </authorList>
    </citation>
    <scope>NUCLEOTIDE SEQUENCE [LARGE SCALE GENOMIC DNA]</scope>
    <source>
        <strain evidence="2 3">DSM 44684</strain>
    </source>
</reference>
<accession>A0A4R1F544</accession>
<protein>
    <recommendedName>
        <fullName evidence="4">Hemopexin</fullName>
    </recommendedName>
</protein>
<evidence type="ECO:0000313" key="2">
    <source>
        <dbReference type="EMBL" id="TCJ89397.1"/>
    </source>
</evidence>
<dbReference type="InterPro" id="IPR036375">
    <property type="entry name" value="Hemopexin-like_dom_sf"/>
</dbReference>
<dbReference type="OrthoDB" id="3215337at2"/>
<dbReference type="Gene3D" id="2.110.10.10">
    <property type="entry name" value="Hemopexin-like domain"/>
    <property type="match status" value="1"/>
</dbReference>
<dbReference type="RefSeq" id="WP_067460098.1">
    <property type="nucleotide sequence ID" value="NZ_SMFR01000012.1"/>
</dbReference>
<evidence type="ECO:0000256" key="1">
    <source>
        <dbReference type="SAM" id="MobiDB-lite"/>
    </source>
</evidence>
<dbReference type="Proteomes" id="UP000294856">
    <property type="component" value="Unassembled WGS sequence"/>
</dbReference>
<evidence type="ECO:0000313" key="3">
    <source>
        <dbReference type="Proteomes" id="UP000294856"/>
    </source>
</evidence>
<evidence type="ECO:0008006" key="4">
    <source>
        <dbReference type="Google" id="ProtNLM"/>
    </source>
</evidence>
<dbReference type="AlphaFoldDB" id="A0A4R1F544"/>
<sequence>MLLSPQSSAGPLVHRRNPAPADVSKADLRQDIYTEVDFPWYTIHLSEQAVTWIDGMGQFFEEVLKESMEAFEEFVPLFAAIQAYIDTEVESIKSVSRGVSDHRVKLEGTFPSPIVNPVPDPGYNPPGPVGPPDTVNGLRWWTVNSINAYKGRWAFTATNTNPDERVSSIYFSTDYNGSTMHTSPRDFRDTYAWTALRGHSEFDSGLDTCAYSPRTGMWWLFNGQYCARTNGNGDTLTWSPSKLTTVWRGLQRIADGEFGDDERKQWSNGISCATAVNESYVFIAGNRLAILDATSGDFHSYLPSPVGVTDMWPTLAGLPTVGVMDGLGPKALSFNTAEGSNKWFLVYHSTLFVNYPDGDYPTGFGYNFIACEGDPSTYGYYAWNAMFNYLQFEWPYPGCI</sequence>
<organism evidence="2 3">
    <name type="scientific">Nocardia alba</name>
    <dbReference type="NCBI Taxonomy" id="225051"/>
    <lineage>
        <taxon>Bacteria</taxon>
        <taxon>Bacillati</taxon>
        <taxon>Actinomycetota</taxon>
        <taxon>Actinomycetes</taxon>
        <taxon>Mycobacteriales</taxon>
        <taxon>Nocardiaceae</taxon>
        <taxon>Nocardia</taxon>
    </lineage>
</organism>
<dbReference type="EMBL" id="SMFR01000012">
    <property type="protein sequence ID" value="TCJ89397.1"/>
    <property type="molecule type" value="Genomic_DNA"/>
</dbReference>